<sequence length="209" mass="23361">MKENNTFNEQMNPNGLPESLRVNPFDVPEGYFNTAERQIRAQVALPKPLKASEESALPADYFAKLEESIFTKIAEQDLRNQVASTGHTVPDTYFESLSERIMDAVKPQETPVRSIKRPQWTRYAVAATITAILGVGAYIGLHTTTNATANNMDLAAVSDQEIINYLAQSPVSEDIIYMAKYTDELTTSETGLGTQVQNEEIEEYLNYML</sequence>
<dbReference type="AlphaFoldDB" id="A0A8T4H6W6"/>
<feature type="compositionally biased region" description="Polar residues" evidence="1">
    <location>
        <begin position="1"/>
        <end position="13"/>
    </location>
</feature>
<feature type="region of interest" description="Disordered" evidence="1">
    <location>
        <begin position="1"/>
        <end position="20"/>
    </location>
</feature>
<feature type="transmembrane region" description="Helical" evidence="2">
    <location>
        <begin position="123"/>
        <end position="141"/>
    </location>
</feature>
<reference evidence="3" key="1">
    <citation type="submission" date="2021-03" db="EMBL/GenBank/DDBJ databases">
        <authorList>
            <person name="Lu T."/>
            <person name="Wang Q."/>
            <person name="Han X."/>
        </authorList>
    </citation>
    <scope>NUCLEOTIDE SEQUENCE</scope>
    <source>
        <strain evidence="3">WQ 2009</strain>
    </source>
</reference>
<keyword evidence="2" id="KW-0812">Transmembrane</keyword>
<dbReference type="Proteomes" id="UP000679691">
    <property type="component" value="Unassembled WGS sequence"/>
</dbReference>
<evidence type="ECO:0000313" key="3">
    <source>
        <dbReference type="EMBL" id="MBP3942589.1"/>
    </source>
</evidence>
<keyword evidence="2" id="KW-1133">Transmembrane helix</keyword>
<dbReference type="EMBL" id="JAGKSB010000003">
    <property type="protein sequence ID" value="MBP3942589.1"/>
    <property type="molecule type" value="Genomic_DNA"/>
</dbReference>
<comment type="caution">
    <text evidence="3">The sequence shown here is derived from an EMBL/GenBank/DDBJ whole genome shotgun (WGS) entry which is preliminary data.</text>
</comment>
<gene>
    <name evidence="3" type="ORF">J5U18_03250</name>
</gene>
<proteinExistence type="predicted"/>
<organism evidence="3 4">
    <name type="scientific">Rhinopithecimicrobium faecis</name>
    <dbReference type="NCBI Taxonomy" id="2820698"/>
    <lineage>
        <taxon>Bacteria</taxon>
        <taxon>Pseudomonadati</taxon>
        <taxon>Bacteroidota</taxon>
        <taxon>Sphingobacteriia</taxon>
        <taxon>Sphingobacteriales</taxon>
        <taxon>Sphingobacteriaceae</taxon>
        <taxon>Rhinopithecimicrobium</taxon>
    </lineage>
</organism>
<keyword evidence="4" id="KW-1185">Reference proteome</keyword>
<name>A0A8T4H6W6_9SPHI</name>
<evidence type="ECO:0000313" key="4">
    <source>
        <dbReference type="Proteomes" id="UP000679691"/>
    </source>
</evidence>
<dbReference type="RefSeq" id="WP_353546072.1">
    <property type="nucleotide sequence ID" value="NZ_JAGKSB010000003.1"/>
</dbReference>
<evidence type="ECO:0000256" key="2">
    <source>
        <dbReference type="SAM" id="Phobius"/>
    </source>
</evidence>
<protein>
    <submittedName>
        <fullName evidence="3">Uncharacterized protein</fullName>
    </submittedName>
</protein>
<accession>A0A8T4H6W6</accession>
<evidence type="ECO:0000256" key="1">
    <source>
        <dbReference type="SAM" id="MobiDB-lite"/>
    </source>
</evidence>
<keyword evidence="2" id="KW-0472">Membrane</keyword>